<proteinExistence type="inferred from homology"/>
<dbReference type="Pfam" id="PF22421">
    <property type="entry name" value="SYY_C-terminal"/>
    <property type="match status" value="1"/>
</dbReference>
<evidence type="ECO:0000256" key="2">
    <source>
        <dbReference type="ARBA" id="ARBA00029460"/>
    </source>
</evidence>
<dbReference type="OrthoDB" id="9784736at2"/>
<dbReference type="InterPro" id="IPR002877">
    <property type="entry name" value="RNA_MeTrfase_FtsJ_dom"/>
</dbReference>
<dbReference type="GO" id="GO:0032259">
    <property type="term" value="P:methylation"/>
    <property type="evidence" value="ECO:0007669"/>
    <property type="project" value="UniProtKB-KW"/>
</dbReference>
<dbReference type="SUPFAM" id="SSF53335">
    <property type="entry name" value="S-adenosyl-L-methionine-dependent methyltransferases"/>
    <property type="match status" value="1"/>
</dbReference>
<dbReference type="AlphaFoldDB" id="A0A1M5T4S6"/>
<dbReference type="PANTHER" id="PTHR32319">
    <property type="entry name" value="BACTERIAL HEMOLYSIN-LIKE PROTEIN"/>
    <property type="match status" value="1"/>
</dbReference>
<dbReference type="SMART" id="SM00363">
    <property type="entry name" value="S4"/>
    <property type="match status" value="1"/>
</dbReference>
<dbReference type="InterPro" id="IPR036986">
    <property type="entry name" value="S4_RNA-bd_sf"/>
</dbReference>
<dbReference type="EMBL" id="FQXP01000003">
    <property type="protein sequence ID" value="SHH45749.1"/>
    <property type="molecule type" value="Genomic_DNA"/>
</dbReference>
<keyword evidence="6" id="KW-1185">Reference proteome</keyword>
<keyword evidence="1 3" id="KW-0694">RNA-binding</keyword>
<dbReference type="Gene3D" id="3.10.290.10">
    <property type="entry name" value="RNA-binding S4 domain"/>
    <property type="match status" value="1"/>
</dbReference>
<evidence type="ECO:0000256" key="1">
    <source>
        <dbReference type="ARBA" id="ARBA00022884"/>
    </source>
</evidence>
<dbReference type="GO" id="GO:0008168">
    <property type="term" value="F:methyltransferase activity"/>
    <property type="evidence" value="ECO:0007669"/>
    <property type="project" value="UniProtKB-KW"/>
</dbReference>
<evidence type="ECO:0000256" key="3">
    <source>
        <dbReference type="PROSITE-ProRule" id="PRU00182"/>
    </source>
</evidence>
<gene>
    <name evidence="5" type="ORF">SAMN02745196_00435</name>
</gene>
<dbReference type="STRING" id="1121306.SAMN02745196_00435"/>
<dbReference type="PIRSF" id="PIRSF005578">
    <property type="entry name" value="TlyA"/>
    <property type="match status" value="1"/>
</dbReference>
<dbReference type="Gene3D" id="3.40.50.150">
    <property type="entry name" value="Vaccinia Virus protein VP39"/>
    <property type="match status" value="1"/>
</dbReference>
<evidence type="ECO:0000313" key="6">
    <source>
        <dbReference type="Proteomes" id="UP000184526"/>
    </source>
</evidence>
<comment type="similarity">
    <text evidence="2">Belongs to the TlyA family.</text>
</comment>
<dbReference type="NCBIfam" id="TIGR00478">
    <property type="entry name" value="tly"/>
    <property type="match status" value="1"/>
</dbReference>
<reference evidence="5 6" key="1">
    <citation type="submission" date="2016-11" db="EMBL/GenBank/DDBJ databases">
        <authorList>
            <person name="Jaros S."/>
            <person name="Januszkiewicz K."/>
            <person name="Wedrychowicz H."/>
        </authorList>
    </citation>
    <scope>NUCLEOTIDE SEQUENCE [LARGE SCALE GENOMIC DNA]</scope>
    <source>
        <strain evidence="5 6">DSM 3089</strain>
    </source>
</reference>
<organism evidence="5 6">
    <name type="scientific">Clostridium collagenovorans DSM 3089</name>
    <dbReference type="NCBI Taxonomy" id="1121306"/>
    <lineage>
        <taxon>Bacteria</taxon>
        <taxon>Bacillati</taxon>
        <taxon>Bacillota</taxon>
        <taxon>Clostridia</taxon>
        <taxon>Eubacteriales</taxon>
        <taxon>Clostridiaceae</taxon>
        <taxon>Clostridium</taxon>
    </lineage>
</organism>
<dbReference type="InterPro" id="IPR047048">
    <property type="entry name" value="TlyA"/>
</dbReference>
<evidence type="ECO:0000259" key="4">
    <source>
        <dbReference type="SMART" id="SM00363"/>
    </source>
</evidence>
<dbReference type="Pfam" id="PF01728">
    <property type="entry name" value="FtsJ"/>
    <property type="match status" value="1"/>
</dbReference>
<sequence>MENEKKRLDVLLVEKAIFTSRERARENVEKGNILVDGKKVDKCSKKIDINSKIEFIGEKLPYVSRGGLKLEKAIDLFNINLKQKVCLDIGASTGGFTDCMLQNGAKLVYAIDVGTNQLHDSLRSNPKVISMEKTNVKDVKLQDLEEYGSFASIDVSFISLTKVLPTVVNLLDSCGEVMALIKPQFEAGKGNVNKQGVVKNIKIHKNILNTLIGFFKEHNLNIKGFTFSPIKGPNGNIEYLVYLSKDNNEEDIFDKFIIEDVIDEAFRSLN</sequence>
<dbReference type="SUPFAM" id="SSF55174">
    <property type="entry name" value="Alpha-L RNA-binding motif"/>
    <property type="match status" value="1"/>
</dbReference>
<name>A0A1M5T4S6_9CLOT</name>
<dbReference type="PANTHER" id="PTHR32319:SF0">
    <property type="entry name" value="BACTERIAL HEMOLYSIN-LIKE PROTEIN"/>
    <property type="match status" value="1"/>
</dbReference>
<keyword evidence="5" id="KW-0489">Methyltransferase</keyword>
<protein>
    <submittedName>
        <fullName evidence="5">23S rRNA (Cytidine1920-2'-O)/16S rRNA (Cytidine1409-2'-O)-methyltransferase</fullName>
    </submittedName>
</protein>
<dbReference type="PROSITE" id="PS50889">
    <property type="entry name" value="S4"/>
    <property type="match status" value="1"/>
</dbReference>
<keyword evidence="5" id="KW-0808">Transferase</keyword>
<dbReference type="InterPro" id="IPR004538">
    <property type="entry name" value="Hemolysin_A/TlyA"/>
</dbReference>
<dbReference type="GO" id="GO:0003723">
    <property type="term" value="F:RNA binding"/>
    <property type="evidence" value="ECO:0007669"/>
    <property type="project" value="UniProtKB-KW"/>
</dbReference>
<dbReference type="Proteomes" id="UP000184526">
    <property type="component" value="Unassembled WGS sequence"/>
</dbReference>
<dbReference type="InterPro" id="IPR054608">
    <property type="entry name" value="SYY-like_C"/>
</dbReference>
<dbReference type="RefSeq" id="WP_072829599.1">
    <property type="nucleotide sequence ID" value="NZ_FQXP01000003.1"/>
</dbReference>
<dbReference type="InterPro" id="IPR029063">
    <property type="entry name" value="SAM-dependent_MTases_sf"/>
</dbReference>
<accession>A0A1M5T4S6</accession>
<feature type="domain" description="RNA-binding S4" evidence="4">
    <location>
        <begin position="6"/>
        <end position="69"/>
    </location>
</feature>
<evidence type="ECO:0000313" key="5">
    <source>
        <dbReference type="EMBL" id="SHH45749.1"/>
    </source>
</evidence>
<dbReference type="InterPro" id="IPR002942">
    <property type="entry name" value="S4_RNA-bd"/>
</dbReference>
<dbReference type="CDD" id="cd00165">
    <property type="entry name" value="S4"/>
    <property type="match status" value="1"/>
</dbReference>